<evidence type="ECO:0000256" key="2">
    <source>
        <dbReference type="SAM" id="SignalP"/>
    </source>
</evidence>
<dbReference type="RefSeq" id="XP_023937826.2">
    <property type="nucleotide sequence ID" value="XM_024082058.2"/>
</dbReference>
<accession>A0A6J1N4J5</accession>
<dbReference type="OrthoDB" id="8194084at2759"/>
<dbReference type="GeneID" id="112045750"/>
<dbReference type="Proteomes" id="UP001652582">
    <property type="component" value="Chromosome 7"/>
</dbReference>
<feature type="compositionally biased region" description="Polar residues" evidence="1">
    <location>
        <begin position="309"/>
        <end position="323"/>
    </location>
</feature>
<dbReference type="KEGG" id="bany:112045750"/>
<organism evidence="4 5">
    <name type="scientific">Bicyclus anynana</name>
    <name type="common">Squinting bush brown butterfly</name>
    <dbReference type="NCBI Taxonomy" id="110368"/>
    <lineage>
        <taxon>Eukaryota</taxon>
        <taxon>Metazoa</taxon>
        <taxon>Ecdysozoa</taxon>
        <taxon>Arthropoda</taxon>
        <taxon>Hexapoda</taxon>
        <taxon>Insecta</taxon>
        <taxon>Pterygota</taxon>
        <taxon>Neoptera</taxon>
        <taxon>Endopterygota</taxon>
        <taxon>Lepidoptera</taxon>
        <taxon>Glossata</taxon>
        <taxon>Ditrysia</taxon>
        <taxon>Papilionoidea</taxon>
        <taxon>Nymphalidae</taxon>
        <taxon>Satyrinae</taxon>
        <taxon>Satyrini</taxon>
        <taxon>Mycalesina</taxon>
        <taxon>Bicyclus</taxon>
    </lineage>
</organism>
<feature type="chain" id="PRO_5045703499" evidence="2">
    <location>
        <begin position="23"/>
        <end position="808"/>
    </location>
</feature>
<proteinExistence type="predicted"/>
<gene>
    <name evidence="5" type="primary">LOC112045750</name>
</gene>
<sequence length="808" mass="88806">MELYCLFGFTVLLTCCLVEISCRPSNNESTVLQEGISTKEPKAIADKVDGSIYYQADTDINVPEDNTKEIVEKIKAINSVLNKPRRPQLNFNTPYNENVNGIDEETLAKIKQIIASEKLHPYSKTKNEPDSTDSYDDDRNPYSRAFRVMPNTGYPNTVPMPMMPYYYPYVINYPVMVTPYAYSNNQLFTDYAAYNDIKPTAPGDLKSVIPKGGYQTREEQQPLFPGFPSFPSFSFDNLFQFRPFSQLFPVLIKNPFVAFAQGGGWENFIEYGQSADVCSRKQKSADDEYSEVIKKFLESNANLEQYNNQASESNTISEVNNNSRESRALRKRTIQSGTSEQELKTETSKNSQKTYTRKTTKKPLNIEQSEDLKSDAEGSLRFPFMDNFPWLRDRRPSSIPSPGFFINTLRVRKGGVAIAGPGGVATAGRGGTAIVGPGGLAYTKPGGLAIAGPQARVVAVSPEHNFNDLVTRAIKLGDKSRASQPIREGKLVENIRKNRQGIVNDVYNYDGDKIVQNLYEDPMYVLHLSPRASAISGDRGVAISNPISRVVLRRGEVASIIHSPKATAVVGAGGVAHAEAVQYIPFYGGAKGQYLEIRKDTKGAILSEKVVAEESISNENIMKNTDDNLLSKVLAANLQNLRSLSTNVLKLHNLGRKTGTLGHQERIRFKNQLYSLGEAASNTIKLIDEIGEDVDVLFKRNATLSRQYGDGDEDYVSEEGISIDASNSGEVVDHSTIAEAKPVGLAVIGESGLAASRPMATAVASSGVAIASPVGTAIAGVDPMLLSINGFNFNLNHQKTYKINGKYY</sequence>
<feature type="domain" description="DUF4774" evidence="3">
    <location>
        <begin position="738"/>
        <end position="781"/>
    </location>
</feature>
<protein>
    <submittedName>
        <fullName evidence="5">Uncharacterized protein LOC112045750</fullName>
    </submittedName>
</protein>
<evidence type="ECO:0000256" key="1">
    <source>
        <dbReference type="SAM" id="MobiDB-lite"/>
    </source>
</evidence>
<evidence type="ECO:0000313" key="4">
    <source>
        <dbReference type="Proteomes" id="UP001652582"/>
    </source>
</evidence>
<dbReference type="AlphaFoldDB" id="A0A6J1N4J5"/>
<feature type="domain" description="DUF4774" evidence="3">
    <location>
        <begin position="408"/>
        <end position="461"/>
    </location>
</feature>
<feature type="domain" description="DUF4774" evidence="3">
    <location>
        <begin position="526"/>
        <end position="579"/>
    </location>
</feature>
<evidence type="ECO:0000259" key="3">
    <source>
        <dbReference type="Pfam" id="PF15999"/>
    </source>
</evidence>
<dbReference type="Pfam" id="PF15999">
    <property type="entry name" value="DUF4774"/>
    <property type="match status" value="3"/>
</dbReference>
<keyword evidence="2" id="KW-0732">Signal</keyword>
<feature type="signal peptide" evidence="2">
    <location>
        <begin position="1"/>
        <end position="22"/>
    </location>
</feature>
<dbReference type="InterPro" id="IPR031942">
    <property type="entry name" value="DUF4774"/>
</dbReference>
<keyword evidence="4" id="KW-1185">Reference proteome</keyword>
<name>A0A6J1N4J5_BICAN</name>
<feature type="region of interest" description="Disordered" evidence="1">
    <location>
        <begin position="309"/>
        <end position="373"/>
    </location>
</feature>
<reference evidence="5" key="1">
    <citation type="submission" date="2025-08" db="UniProtKB">
        <authorList>
            <consortium name="RefSeq"/>
        </authorList>
    </citation>
    <scope>IDENTIFICATION</scope>
</reference>
<evidence type="ECO:0000313" key="5">
    <source>
        <dbReference type="RefSeq" id="XP_023937826.2"/>
    </source>
</evidence>